<name>A0ABQ1VD23_9RHOB</name>
<dbReference type="Proteomes" id="UP000640509">
    <property type="component" value="Unassembled WGS sequence"/>
</dbReference>
<comment type="caution">
    <text evidence="2">The sequence shown here is derived from an EMBL/GenBank/DDBJ whole genome shotgun (WGS) entry which is preliminary data.</text>
</comment>
<sequence length="189" mass="20631">MTRLDAPATPEEQRALSRDEMELANQSRQPGLGQLSDRDLSDLVSRLRERRNRARDIGDRQGREARGKAAPSGATAAGGNEGTRSKLDYLNDALNRAMAERHRRRADGAADELQDAQPDQVELTQKALAAKQATDRPSPMLEEGGPLHPNDPDADQGKQALAHTERDTAPSGAFDHAGERPARERSNAR</sequence>
<evidence type="ECO:0000313" key="2">
    <source>
        <dbReference type="EMBL" id="GGF55895.1"/>
    </source>
</evidence>
<gene>
    <name evidence="2" type="ORF">GCM10011402_04790</name>
</gene>
<feature type="compositionally biased region" description="Basic and acidic residues" evidence="1">
    <location>
        <begin position="176"/>
        <end position="189"/>
    </location>
</feature>
<feature type="compositionally biased region" description="Basic and acidic residues" evidence="1">
    <location>
        <begin position="54"/>
        <end position="67"/>
    </location>
</feature>
<feature type="compositionally biased region" description="Basic and acidic residues" evidence="1">
    <location>
        <begin position="11"/>
        <end position="21"/>
    </location>
</feature>
<reference evidence="3" key="1">
    <citation type="journal article" date="2019" name="Int. J. Syst. Evol. Microbiol.">
        <title>The Global Catalogue of Microorganisms (GCM) 10K type strain sequencing project: providing services to taxonomists for standard genome sequencing and annotation.</title>
        <authorList>
            <consortium name="The Broad Institute Genomics Platform"/>
            <consortium name="The Broad Institute Genome Sequencing Center for Infectious Disease"/>
            <person name="Wu L."/>
            <person name="Ma J."/>
        </authorList>
    </citation>
    <scope>NUCLEOTIDE SEQUENCE [LARGE SCALE GENOMIC DNA]</scope>
    <source>
        <strain evidence="3">CGMCC 1.15419</strain>
    </source>
</reference>
<feature type="compositionally biased region" description="Basic and acidic residues" evidence="1">
    <location>
        <begin position="36"/>
        <end position="47"/>
    </location>
</feature>
<organism evidence="2 3">
    <name type="scientific">Paracoccus acridae</name>
    <dbReference type="NCBI Taxonomy" id="1795310"/>
    <lineage>
        <taxon>Bacteria</taxon>
        <taxon>Pseudomonadati</taxon>
        <taxon>Pseudomonadota</taxon>
        <taxon>Alphaproteobacteria</taxon>
        <taxon>Rhodobacterales</taxon>
        <taxon>Paracoccaceae</taxon>
        <taxon>Paracoccus</taxon>
    </lineage>
</organism>
<protein>
    <submittedName>
        <fullName evidence="2">Uncharacterized protein</fullName>
    </submittedName>
</protein>
<accession>A0ABQ1VD23</accession>
<proteinExistence type="predicted"/>
<dbReference type="RefSeq" id="WP_188713867.1">
    <property type="nucleotide sequence ID" value="NZ_BMIV01000001.1"/>
</dbReference>
<feature type="region of interest" description="Disordered" evidence="1">
    <location>
        <begin position="1"/>
        <end position="189"/>
    </location>
</feature>
<keyword evidence="3" id="KW-1185">Reference proteome</keyword>
<evidence type="ECO:0000313" key="3">
    <source>
        <dbReference type="Proteomes" id="UP000640509"/>
    </source>
</evidence>
<evidence type="ECO:0000256" key="1">
    <source>
        <dbReference type="SAM" id="MobiDB-lite"/>
    </source>
</evidence>
<dbReference type="EMBL" id="BMIV01000001">
    <property type="protein sequence ID" value="GGF55895.1"/>
    <property type="molecule type" value="Genomic_DNA"/>
</dbReference>